<name>A0AAU2VK93_9ACTN</name>
<gene>
    <name evidence="5" type="ORF">OG398_06665</name>
</gene>
<proteinExistence type="predicted"/>
<evidence type="ECO:0000259" key="2">
    <source>
        <dbReference type="Pfam" id="PF20013"/>
    </source>
</evidence>
<dbReference type="EMBL" id="CP108313">
    <property type="protein sequence ID" value="WTW67970.1"/>
    <property type="molecule type" value="Genomic_DNA"/>
</dbReference>
<feature type="region of interest" description="Disordered" evidence="1">
    <location>
        <begin position="1"/>
        <end position="22"/>
    </location>
</feature>
<dbReference type="Pfam" id="PF20013">
    <property type="entry name" value="GAP1-N2"/>
    <property type="match status" value="1"/>
</dbReference>
<protein>
    <submittedName>
        <fullName evidence="5">GTPase-associated protein 1-related protein</fullName>
    </submittedName>
</protein>
<accession>A0AAU2VK93</accession>
<evidence type="ECO:0000259" key="4">
    <source>
        <dbReference type="Pfam" id="PF20052"/>
    </source>
</evidence>
<sequence length="831" mass="86464">MSLAQLHYTSATAGDGPESGEDAEIPARFTAVDAAIPSAALTEAGPLLAYEPPAGTARQVTENALRALPESFSFSALSDGSHLLARTVPVRTAQLSSLRFHAHAVHLPAGTRLPGGMLPITACRSARWAAATPDRVPAVDPVTALSAVTGRTGDREGLNDFAVSRGPWLAGVLADLRRLSESAGSAGSAESAESVKVVLVERQSADVARWIALAAAVLPPSIAERLTFTTYTRHPERAPQRVVGVLPQDAHELSGPGFRVHTCTGPRPEGTVDDAWAETAARIWRSRTPELFREAAELPGEPFAAGPVAVTALCAGIALGPCGRAAAAGWAAERPYALDAKRTRQLVDALTAAGVDDRTGAEFDAAGRLFAALDGRSPATTTAPLAAMLVTEAVRGGNGSVELPGRTAFSGPQGEAVAAVLGPEIVTELSGPGAGQDVARTVQLLRVARLLGVDCAELLPGVVRRLAAALLADSRDAAAPGSPGWAPALLELMDEQFDVRTALLGALDRIAPEDPAGAERLLGRVALPFTGTQLLPHLRMCAEAPEAKAGCGDDRVGAVQRVLRAAGMSPFAEPLVLRTAVGLVWEEGAPTVAEARLLLEAATSDAHRTAGTWSHLVAAALNAPAEEEEAPQLAHDLLRGFPQEITGRERGALLLLDFARELRSGTAEPEWAQRVRALRPGAEPVEPGVLGHAFGALAGRLLAPDGPEAELYDLAHSADADLIAAYDRAAHGPDVRARLAADPGYAAGCFAVWTAHPHAGAEWSRTTAALLEEVLRPAVRALSADGVAAVEEAVGRSGSSGRAEAFRDWNRRSQGTLGRLGRRLAGRVRRG</sequence>
<dbReference type="Pfam" id="PF20014">
    <property type="entry name" value="GAP1-M"/>
    <property type="match status" value="1"/>
</dbReference>
<reference evidence="5" key="1">
    <citation type="submission" date="2022-10" db="EMBL/GenBank/DDBJ databases">
        <title>The complete genomes of actinobacterial strains from the NBC collection.</title>
        <authorList>
            <person name="Joergensen T.S."/>
            <person name="Alvarez Arevalo M."/>
            <person name="Sterndorff E.B."/>
            <person name="Faurdal D."/>
            <person name="Vuksanovic O."/>
            <person name="Mourched A.-S."/>
            <person name="Charusanti P."/>
            <person name="Shaw S."/>
            <person name="Blin K."/>
            <person name="Weber T."/>
        </authorList>
    </citation>
    <scope>NUCLEOTIDE SEQUENCE</scope>
    <source>
        <strain evidence="5">NBC_00008</strain>
    </source>
</reference>
<evidence type="ECO:0000256" key="1">
    <source>
        <dbReference type="SAM" id="MobiDB-lite"/>
    </source>
</evidence>
<dbReference type="AlphaFoldDB" id="A0AAU2VK93"/>
<evidence type="ECO:0000259" key="3">
    <source>
        <dbReference type="Pfam" id="PF20014"/>
    </source>
</evidence>
<dbReference type="InterPro" id="IPR049532">
    <property type="entry name" value="GAP1-like_C"/>
</dbReference>
<feature type="domain" description="GTPase-associated protein 1 N-terminal" evidence="2">
    <location>
        <begin position="3"/>
        <end position="138"/>
    </location>
</feature>
<dbReference type="InterPro" id="IPR045401">
    <property type="entry name" value="GAP1-M"/>
</dbReference>
<organism evidence="5">
    <name type="scientific">Streptomyces sp. NBC_00008</name>
    <dbReference type="NCBI Taxonomy" id="2903610"/>
    <lineage>
        <taxon>Bacteria</taxon>
        <taxon>Bacillati</taxon>
        <taxon>Actinomycetota</taxon>
        <taxon>Actinomycetes</taxon>
        <taxon>Kitasatosporales</taxon>
        <taxon>Streptomycetaceae</taxon>
        <taxon>Streptomyces</taxon>
    </lineage>
</organism>
<evidence type="ECO:0000313" key="5">
    <source>
        <dbReference type="EMBL" id="WTW67970.1"/>
    </source>
</evidence>
<dbReference type="Pfam" id="PF20052">
    <property type="entry name" value="GAP1-C"/>
    <property type="match status" value="1"/>
</dbReference>
<dbReference type="InterPro" id="IPR045402">
    <property type="entry name" value="GAP1-N2"/>
</dbReference>
<feature type="domain" description="GTPase-associated protein 1-like C-terminal" evidence="4">
    <location>
        <begin position="284"/>
        <end position="806"/>
    </location>
</feature>
<feature type="domain" description="GTPase-associated protein 1 middle" evidence="3">
    <location>
        <begin position="160"/>
        <end position="264"/>
    </location>
</feature>